<dbReference type="EMBL" id="JBHSDU010000014">
    <property type="protein sequence ID" value="MFC4312435.1"/>
    <property type="molecule type" value="Genomic_DNA"/>
</dbReference>
<proteinExistence type="predicted"/>
<gene>
    <name evidence="2" type="ORF">ACFPN2_25355</name>
</gene>
<feature type="signal peptide" evidence="1">
    <location>
        <begin position="1"/>
        <end position="27"/>
    </location>
</feature>
<dbReference type="Pfam" id="PF06934">
    <property type="entry name" value="CTI"/>
    <property type="match status" value="1"/>
</dbReference>
<comment type="caution">
    <text evidence="2">The sequence shown here is derived from an EMBL/GenBank/DDBJ whole genome shotgun (WGS) entry which is preliminary data.</text>
</comment>
<sequence>MNIRARPLRWPLVAALLLLATGCAVLAARKLDTQYGTTAAKEFTPESSAPVSYEKDIRPLMENRCLVCHGCYDAPCQLKLDSYEGMLRGGSKDRVYHSARLTPAATSRLFEDAQTTAQWRERGFHPVLNERRDESTANLQAGLLARMLELKQQHPLPEGKILPESFDFSLGRAEQCPRIEEFETFADKYPLWGMPYGLPPLSDQEHGKLIGWLAAGAPATGLAPLSDQMTKELNYWETLFNGDSLKHQLAARYVFEHLYLAHIYFEDKGADTVFFKVVRSRTPPGQPLDIISTRRPYDDPGVPRVYYRLWRDPASIVAKTHMPYLLTPARRDLWRKWFIDTDYTVESLPGYDARTASNPFYTYQRIPYRSRYSFLLDEAEFTIMNFIKGPVCRGNVALDVIQDRFWVFFTSPESAVGPEFSQFLANQDENLKLPAGVESGLWSMTHWLSYAGAQRRYLEAKGNFIRKNADALRAAGLNTFWNGEGHNPNAALTVFRHYDSATVVQGMVGTQPQTAWLIDYPILERIHYLLVAGFDVYGTASHQAMTRMYMDFLRMESEMNFVGFLPPERRKAEIDQWYRGAEKDVREYLNAYFEREALLPPFKAITDDPKTELFVALRKRMAPILNRSNDLSRSGLSARSIAALAELDNLRGVAASVVPQVTLINVKGHGLLTLLSNSAYTNIASMFGEANRRLVAEDSVTLANGVIGAYPNVFLDVSEADLPQLVSRIQQLRNEEDYRALLDRFGVRRTDPRFWSVSDQMLSKYRHAEPLTAGVLDYSRYDNR</sequence>
<feature type="chain" id="PRO_5046713228" evidence="1">
    <location>
        <begin position="28"/>
        <end position="784"/>
    </location>
</feature>
<organism evidence="2 3">
    <name type="scientific">Steroidobacter flavus</name>
    <dbReference type="NCBI Taxonomy" id="1842136"/>
    <lineage>
        <taxon>Bacteria</taxon>
        <taxon>Pseudomonadati</taxon>
        <taxon>Pseudomonadota</taxon>
        <taxon>Gammaproteobacteria</taxon>
        <taxon>Steroidobacterales</taxon>
        <taxon>Steroidobacteraceae</taxon>
        <taxon>Steroidobacter</taxon>
    </lineage>
</organism>
<evidence type="ECO:0000313" key="2">
    <source>
        <dbReference type="EMBL" id="MFC4312435.1"/>
    </source>
</evidence>
<keyword evidence="2" id="KW-0413">Isomerase</keyword>
<dbReference type="RefSeq" id="WP_380601819.1">
    <property type="nucleotide sequence ID" value="NZ_JBHSDU010000014.1"/>
</dbReference>
<reference evidence="3" key="1">
    <citation type="journal article" date="2019" name="Int. J. Syst. Evol. Microbiol.">
        <title>The Global Catalogue of Microorganisms (GCM) 10K type strain sequencing project: providing services to taxonomists for standard genome sequencing and annotation.</title>
        <authorList>
            <consortium name="The Broad Institute Genomics Platform"/>
            <consortium name="The Broad Institute Genome Sequencing Center for Infectious Disease"/>
            <person name="Wu L."/>
            <person name="Ma J."/>
        </authorList>
    </citation>
    <scope>NUCLEOTIDE SEQUENCE [LARGE SCALE GENOMIC DNA]</scope>
    <source>
        <strain evidence="3">CGMCC 1.10759</strain>
    </source>
</reference>
<evidence type="ECO:0000256" key="1">
    <source>
        <dbReference type="SAM" id="SignalP"/>
    </source>
</evidence>
<dbReference type="PROSITE" id="PS51257">
    <property type="entry name" value="PROKAR_LIPOPROTEIN"/>
    <property type="match status" value="1"/>
</dbReference>
<name>A0ABV8T053_9GAMM</name>
<dbReference type="GO" id="GO:0016853">
    <property type="term" value="F:isomerase activity"/>
    <property type="evidence" value="ECO:0007669"/>
    <property type="project" value="UniProtKB-KW"/>
</dbReference>
<dbReference type="InterPro" id="IPR010706">
    <property type="entry name" value="Fatty_acid_cis-trans_isomerase"/>
</dbReference>
<keyword evidence="3" id="KW-1185">Reference proteome</keyword>
<dbReference type="Proteomes" id="UP001595904">
    <property type="component" value="Unassembled WGS sequence"/>
</dbReference>
<protein>
    <submittedName>
        <fullName evidence="2">Fatty acid cis/trans isomerase</fullName>
    </submittedName>
</protein>
<evidence type="ECO:0000313" key="3">
    <source>
        <dbReference type="Proteomes" id="UP001595904"/>
    </source>
</evidence>
<accession>A0ABV8T053</accession>
<keyword evidence="1" id="KW-0732">Signal</keyword>